<dbReference type="RefSeq" id="WP_188750682.1">
    <property type="nucleotide sequence ID" value="NZ_BMIJ01000007.1"/>
</dbReference>
<name>A0ABQ1KPL6_9GAMM</name>
<dbReference type="InterPro" id="IPR036280">
    <property type="entry name" value="Multihaem_cyt_sf"/>
</dbReference>
<evidence type="ECO:0000259" key="3">
    <source>
        <dbReference type="Pfam" id="PF13435"/>
    </source>
</evidence>
<comment type="caution">
    <text evidence="4">The sequence shown here is derived from an EMBL/GenBank/DDBJ whole genome shotgun (WGS) entry which is preliminary data.</text>
</comment>
<dbReference type="Proteomes" id="UP000629025">
    <property type="component" value="Unassembled WGS sequence"/>
</dbReference>
<dbReference type="Gene3D" id="1.10.780.10">
    <property type="entry name" value="Hydroxylamine Oxidoreductase, Chain A, domain 1"/>
    <property type="match status" value="1"/>
</dbReference>
<evidence type="ECO:0000313" key="4">
    <source>
        <dbReference type="EMBL" id="GGC05826.1"/>
    </source>
</evidence>
<feature type="domain" description="Cytochrome c-552/4" evidence="3">
    <location>
        <begin position="118"/>
        <end position="181"/>
    </location>
</feature>
<keyword evidence="1 2" id="KW-0732">Signal</keyword>
<feature type="signal peptide" evidence="2">
    <location>
        <begin position="1"/>
        <end position="28"/>
    </location>
</feature>
<feature type="chain" id="PRO_5045039585" description="Cytochrome c-552/4 domain-containing protein" evidence="2">
    <location>
        <begin position="29"/>
        <end position="449"/>
    </location>
</feature>
<dbReference type="Pfam" id="PF13435">
    <property type="entry name" value="Cytochrome_C554"/>
    <property type="match status" value="2"/>
</dbReference>
<keyword evidence="5" id="KW-1185">Reference proteome</keyword>
<dbReference type="InterPro" id="IPR051829">
    <property type="entry name" value="Multiheme_Cytochr_ET"/>
</dbReference>
<evidence type="ECO:0000256" key="2">
    <source>
        <dbReference type="SAM" id="SignalP"/>
    </source>
</evidence>
<evidence type="ECO:0000313" key="5">
    <source>
        <dbReference type="Proteomes" id="UP000629025"/>
    </source>
</evidence>
<proteinExistence type="predicted"/>
<protein>
    <recommendedName>
        <fullName evidence="3">Cytochrome c-552/4 domain-containing protein</fullName>
    </recommendedName>
</protein>
<organism evidence="4 5">
    <name type="scientific">Marinobacterium zhoushanense</name>
    <dbReference type="NCBI Taxonomy" id="1679163"/>
    <lineage>
        <taxon>Bacteria</taxon>
        <taxon>Pseudomonadati</taxon>
        <taxon>Pseudomonadota</taxon>
        <taxon>Gammaproteobacteria</taxon>
        <taxon>Oceanospirillales</taxon>
        <taxon>Oceanospirillaceae</taxon>
        <taxon>Marinobacterium</taxon>
    </lineage>
</organism>
<dbReference type="Pfam" id="PF13447">
    <property type="entry name" value="Multi-haem_cyto"/>
    <property type="match status" value="1"/>
</dbReference>
<reference evidence="5" key="1">
    <citation type="journal article" date="2019" name="Int. J. Syst. Evol. Microbiol.">
        <title>The Global Catalogue of Microorganisms (GCM) 10K type strain sequencing project: providing services to taxonomists for standard genome sequencing and annotation.</title>
        <authorList>
            <consortium name="The Broad Institute Genomics Platform"/>
            <consortium name="The Broad Institute Genome Sequencing Center for Infectious Disease"/>
            <person name="Wu L."/>
            <person name="Ma J."/>
        </authorList>
    </citation>
    <scope>NUCLEOTIDE SEQUENCE [LARGE SCALE GENOMIC DNA]</scope>
    <source>
        <strain evidence="5">CGMCC 1.15341</strain>
    </source>
</reference>
<sequence length="449" mass="49731">MFTPRPRPLLNIALVLMLIAMGTTALKAATTNDTSPNLSSIRTLSFSQGLTALDKQCVACHQQEQPGIVADWKESRHSHVGVACNDCHGASKSQPGAQLHNQEGLQGVYITPLVSPATCGRCHAEEQQQFNESGHFRAYRQIIPKDSLHALVNVHEGRSHPELSGAPGETGCMQCHGTEIKLNDDGTPDVTTWPNSGMGNIYPDGSTGNCGSCHTRHKFSLAEARKPTACASCHLGPDHPDIEVFNNSKHGQIFNAEGHEWNWTAPAGGWEPGDYRAPTCATCHMSGVGELQSTHNISERLYWNLWAKRSEVRNSSDVLSPLLGDGEQGRAKMKQVCSACHGENHTKGFFAQGDKAVRLYNEAYYDPAKEMLDELTEKGLLLDNPWADEFQITFYHLWHHEGRRARHGALMAGPDYAHWHGFFELQMDLYKLEAIYNRRIESGQIEARD</sequence>
<evidence type="ECO:0000256" key="1">
    <source>
        <dbReference type="ARBA" id="ARBA00022729"/>
    </source>
</evidence>
<accession>A0ABQ1KPL6</accession>
<dbReference type="Gene3D" id="1.20.850.10">
    <property type="entry name" value="Hydroxylamine Oxidoreductase, Chain A, domain 2"/>
    <property type="match status" value="1"/>
</dbReference>
<dbReference type="EMBL" id="BMIJ01000007">
    <property type="protein sequence ID" value="GGC05826.1"/>
    <property type="molecule type" value="Genomic_DNA"/>
</dbReference>
<gene>
    <name evidence="4" type="ORF">GCM10011352_35030</name>
</gene>
<feature type="domain" description="Cytochrome c-552/4" evidence="3">
    <location>
        <begin position="52"/>
        <end position="89"/>
    </location>
</feature>
<dbReference type="PANTHER" id="PTHR35038">
    <property type="entry name" value="DISSIMILATORY SULFITE REDUCTASE SIRA"/>
    <property type="match status" value="1"/>
</dbReference>
<dbReference type="SUPFAM" id="SSF48695">
    <property type="entry name" value="Multiheme cytochromes"/>
    <property type="match status" value="1"/>
</dbReference>
<dbReference type="InterPro" id="IPR023155">
    <property type="entry name" value="Cyt_c-552/4"/>
</dbReference>